<dbReference type="Proteomes" id="UP000433089">
    <property type="component" value="Unassembled WGS sequence"/>
</dbReference>
<gene>
    <name evidence="2" type="primary">ykuS</name>
    <name evidence="2" type="ORF">BACI348_40513</name>
</gene>
<dbReference type="EMBL" id="CABWLH010000009">
    <property type="protein sequence ID" value="VXB34109.1"/>
    <property type="molecule type" value="Genomic_DNA"/>
</dbReference>
<sequence length="82" mass="9070">MIMTRIGVEPSLSDVEELLKQKGYDVVRIQNEQQMDQCDCYVVTGLDSNVLGISDTTTKASVITASGMTADEICQEVEQRIQ</sequence>
<protein>
    <recommendedName>
        <fullName evidence="1">UPF0180 protein BACI348_40513</fullName>
    </recommendedName>
</protein>
<evidence type="ECO:0000256" key="1">
    <source>
        <dbReference type="HAMAP-Rule" id="MF_00506"/>
    </source>
</evidence>
<reference evidence="2 3" key="1">
    <citation type="submission" date="2019-10" db="EMBL/GenBank/DDBJ databases">
        <authorList>
            <person name="Karimi E."/>
        </authorList>
    </citation>
    <scope>NUCLEOTIDE SEQUENCE [LARGE SCALE GENOMIC DNA]</scope>
    <source>
        <strain evidence="2">Bacillus sp. 348</strain>
    </source>
</reference>
<dbReference type="AlphaFoldDB" id="A0A653PWD2"/>
<comment type="similarity">
    <text evidence="1">Belongs to the UPF0180 family.</text>
</comment>
<proteinExistence type="inferred from homology"/>
<dbReference type="HAMAP" id="MF_00506">
    <property type="entry name" value="UPF0180"/>
    <property type="match status" value="1"/>
</dbReference>
<name>A0A653PWD2_BACAB</name>
<dbReference type="NCBIfam" id="NF002845">
    <property type="entry name" value="PRK03094.1"/>
    <property type="match status" value="1"/>
</dbReference>
<accession>A0A653PWD2</accession>
<dbReference type="InterPro" id="IPR005370">
    <property type="entry name" value="UPF0180"/>
</dbReference>
<evidence type="ECO:0000313" key="3">
    <source>
        <dbReference type="Proteomes" id="UP000433089"/>
    </source>
</evidence>
<evidence type="ECO:0000313" key="2">
    <source>
        <dbReference type="EMBL" id="VXB34109.1"/>
    </source>
</evidence>
<organism evidence="2 3">
    <name type="scientific">Bacillus altitudinis</name>
    <dbReference type="NCBI Taxonomy" id="293387"/>
    <lineage>
        <taxon>Bacteria</taxon>
        <taxon>Bacillati</taxon>
        <taxon>Bacillota</taxon>
        <taxon>Bacilli</taxon>
        <taxon>Bacillales</taxon>
        <taxon>Bacillaceae</taxon>
        <taxon>Bacillus</taxon>
    </lineage>
</organism>
<dbReference type="Pfam" id="PF03698">
    <property type="entry name" value="UPF0180"/>
    <property type="match status" value="1"/>
</dbReference>